<gene>
    <name evidence="3" type="ORF">DW927_19770</name>
</gene>
<accession>A0A3R6GM18</accession>
<dbReference type="Gene3D" id="1.10.260.40">
    <property type="entry name" value="lambda repressor-like DNA-binding domains"/>
    <property type="match status" value="1"/>
</dbReference>
<dbReference type="CDD" id="cd00093">
    <property type="entry name" value="HTH_XRE"/>
    <property type="match status" value="1"/>
</dbReference>
<protein>
    <submittedName>
        <fullName evidence="3">XRE family transcriptional regulator</fullName>
    </submittedName>
</protein>
<dbReference type="SMART" id="SM00530">
    <property type="entry name" value="HTH_XRE"/>
    <property type="match status" value="1"/>
</dbReference>
<sequence length="128" mass="14821">MVNYTLYTEVHDMAKSKKIDKDMGFRLKKARLDQKLTYDELSEKSGVSSRYIKEIENHGNVPSLEKLGQLIRALHISADPFFYPAAPTDNLDYQRLLVYLSECTNDQITTILALVEAYLRTYKTHETE</sequence>
<feature type="domain" description="HTH cro/C1-type" evidence="2">
    <location>
        <begin position="27"/>
        <end position="81"/>
    </location>
</feature>
<dbReference type="InterPro" id="IPR010982">
    <property type="entry name" value="Lambda_DNA-bd_dom_sf"/>
</dbReference>
<reference evidence="3 4" key="1">
    <citation type="submission" date="2018-08" db="EMBL/GenBank/DDBJ databases">
        <title>A genome reference for cultivated species of the human gut microbiota.</title>
        <authorList>
            <person name="Zou Y."/>
            <person name="Xue W."/>
            <person name="Luo G."/>
        </authorList>
    </citation>
    <scope>NUCLEOTIDE SEQUENCE [LARGE SCALE GENOMIC DNA]</scope>
    <source>
        <strain evidence="3 4">AM43-11</strain>
    </source>
</reference>
<evidence type="ECO:0000313" key="4">
    <source>
        <dbReference type="Proteomes" id="UP000284465"/>
    </source>
</evidence>
<evidence type="ECO:0000259" key="2">
    <source>
        <dbReference type="PROSITE" id="PS50943"/>
    </source>
</evidence>
<organism evidence="3 4">
    <name type="scientific">Roseburia intestinalis</name>
    <dbReference type="NCBI Taxonomy" id="166486"/>
    <lineage>
        <taxon>Bacteria</taxon>
        <taxon>Bacillati</taxon>
        <taxon>Bacillota</taxon>
        <taxon>Clostridia</taxon>
        <taxon>Lachnospirales</taxon>
        <taxon>Lachnospiraceae</taxon>
        <taxon>Roseburia</taxon>
    </lineage>
</organism>
<dbReference type="Pfam" id="PF01381">
    <property type="entry name" value="HTH_3"/>
    <property type="match status" value="1"/>
</dbReference>
<dbReference type="Proteomes" id="UP000284465">
    <property type="component" value="Unassembled WGS sequence"/>
</dbReference>
<keyword evidence="1" id="KW-0238">DNA-binding</keyword>
<dbReference type="PANTHER" id="PTHR46797:SF1">
    <property type="entry name" value="METHYLPHOSPHONATE SYNTHASE"/>
    <property type="match status" value="1"/>
</dbReference>
<proteinExistence type="predicted"/>
<dbReference type="EMBL" id="QSFP01000045">
    <property type="protein sequence ID" value="RHA60770.1"/>
    <property type="molecule type" value="Genomic_DNA"/>
</dbReference>
<name>A0A3R6GM18_9FIRM</name>
<dbReference type="PANTHER" id="PTHR46797">
    <property type="entry name" value="HTH-TYPE TRANSCRIPTIONAL REGULATOR"/>
    <property type="match status" value="1"/>
</dbReference>
<evidence type="ECO:0000313" key="3">
    <source>
        <dbReference type="EMBL" id="RHA60770.1"/>
    </source>
</evidence>
<comment type="caution">
    <text evidence="3">The sequence shown here is derived from an EMBL/GenBank/DDBJ whole genome shotgun (WGS) entry which is preliminary data.</text>
</comment>
<evidence type="ECO:0000256" key="1">
    <source>
        <dbReference type="ARBA" id="ARBA00023125"/>
    </source>
</evidence>
<dbReference type="SUPFAM" id="SSF47413">
    <property type="entry name" value="lambda repressor-like DNA-binding domains"/>
    <property type="match status" value="1"/>
</dbReference>
<dbReference type="GO" id="GO:0005829">
    <property type="term" value="C:cytosol"/>
    <property type="evidence" value="ECO:0007669"/>
    <property type="project" value="TreeGrafter"/>
</dbReference>
<dbReference type="InterPro" id="IPR050807">
    <property type="entry name" value="TransReg_Diox_bact_type"/>
</dbReference>
<dbReference type="PROSITE" id="PS50943">
    <property type="entry name" value="HTH_CROC1"/>
    <property type="match status" value="1"/>
</dbReference>
<dbReference type="AlphaFoldDB" id="A0A3R6GM18"/>
<dbReference type="GO" id="GO:0003677">
    <property type="term" value="F:DNA binding"/>
    <property type="evidence" value="ECO:0007669"/>
    <property type="project" value="UniProtKB-KW"/>
</dbReference>
<dbReference type="GO" id="GO:0003700">
    <property type="term" value="F:DNA-binding transcription factor activity"/>
    <property type="evidence" value="ECO:0007669"/>
    <property type="project" value="TreeGrafter"/>
</dbReference>
<dbReference type="InterPro" id="IPR001387">
    <property type="entry name" value="Cro/C1-type_HTH"/>
</dbReference>